<sequence>MFPFLSFNIAGLNLTAHYDVFVEVVLADQTTGSSKVATPLQDQFVNNPARIASTTVEAVPQTISFLSPQTEGEAAVVLSPPCKARGKQHCFPTTMNLTPYGVNTQLPASIMVSILSMQTSRSQLLQTLPSPPCLQDGGSGQHTEGHSKSALVSQTQSLLVSQDSDKVKPQIEEEVNGSGPDLLMGGDTAIQLFPLTG</sequence>
<evidence type="ECO:0000259" key="2">
    <source>
        <dbReference type="Pfam" id="PF16176"/>
    </source>
</evidence>
<accession>A0AAD3RBB8</accession>
<dbReference type="Proteomes" id="UP001279410">
    <property type="component" value="Unassembled WGS sequence"/>
</dbReference>
<dbReference type="Pfam" id="PF16176">
    <property type="entry name" value="T-box_assoc"/>
    <property type="match status" value="1"/>
</dbReference>
<reference evidence="3" key="1">
    <citation type="submission" date="2022-08" db="EMBL/GenBank/DDBJ databases">
        <title>Genome sequencing of akame (Lates japonicus).</title>
        <authorList>
            <person name="Hashiguchi Y."/>
            <person name="Takahashi H."/>
        </authorList>
    </citation>
    <scope>NUCLEOTIDE SEQUENCE</scope>
    <source>
        <strain evidence="3">Kochi</strain>
    </source>
</reference>
<feature type="compositionally biased region" description="Polar residues" evidence="1">
    <location>
        <begin position="150"/>
        <end position="162"/>
    </location>
</feature>
<dbReference type="AlphaFoldDB" id="A0AAD3RBB8"/>
<keyword evidence="4" id="KW-1185">Reference proteome</keyword>
<feature type="domain" description="T-box transcription factor-associated" evidence="2">
    <location>
        <begin position="39"/>
        <end position="178"/>
    </location>
</feature>
<evidence type="ECO:0000313" key="4">
    <source>
        <dbReference type="Proteomes" id="UP001279410"/>
    </source>
</evidence>
<evidence type="ECO:0000313" key="3">
    <source>
        <dbReference type="EMBL" id="GLD62673.1"/>
    </source>
</evidence>
<gene>
    <name evidence="3" type="ORF">AKAME5_002915900</name>
</gene>
<evidence type="ECO:0000256" key="1">
    <source>
        <dbReference type="SAM" id="MobiDB-lite"/>
    </source>
</evidence>
<comment type="caution">
    <text evidence="3">The sequence shown here is derived from an EMBL/GenBank/DDBJ whole genome shotgun (WGS) entry which is preliminary data.</text>
</comment>
<dbReference type="InterPro" id="IPR032385">
    <property type="entry name" value="T-box_assoc"/>
</dbReference>
<organism evidence="3 4">
    <name type="scientific">Lates japonicus</name>
    <name type="common">Japanese lates</name>
    <dbReference type="NCBI Taxonomy" id="270547"/>
    <lineage>
        <taxon>Eukaryota</taxon>
        <taxon>Metazoa</taxon>
        <taxon>Chordata</taxon>
        <taxon>Craniata</taxon>
        <taxon>Vertebrata</taxon>
        <taxon>Euteleostomi</taxon>
        <taxon>Actinopterygii</taxon>
        <taxon>Neopterygii</taxon>
        <taxon>Teleostei</taxon>
        <taxon>Neoteleostei</taxon>
        <taxon>Acanthomorphata</taxon>
        <taxon>Carangaria</taxon>
        <taxon>Carangaria incertae sedis</taxon>
        <taxon>Centropomidae</taxon>
        <taxon>Lates</taxon>
    </lineage>
</organism>
<feature type="region of interest" description="Disordered" evidence="1">
    <location>
        <begin position="127"/>
        <end position="168"/>
    </location>
</feature>
<protein>
    <submittedName>
        <fullName evidence="3">Eomesodermin-like protein</fullName>
    </submittedName>
</protein>
<proteinExistence type="predicted"/>
<name>A0AAD3RBB8_LATJO</name>
<dbReference type="EMBL" id="BRZM01005260">
    <property type="protein sequence ID" value="GLD62673.1"/>
    <property type="molecule type" value="Genomic_DNA"/>
</dbReference>